<reference evidence="1 2" key="1">
    <citation type="submission" date="2018-02" db="EMBL/GenBank/DDBJ databases">
        <title>The genomes of Aspergillus section Nigri reveals drivers in fungal speciation.</title>
        <authorList>
            <consortium name="DOE Joint Genome Institute"/>
            <person name="Vesth T.C."/>
            <person name="Nybo J."/>
            <person name="Theobald S."/>
            <person name="Brandl J."/>
            <person name="Frisvad J.C."/>
            <person name="Nielsen K.F."/>
            <person name="Lyhne E.K."/>
            <person name="Kogle M.E."/>
            <person name="Kuo A."/>
            <person name="Riley R."/>
            <person name="Clum A."/>
            <person name="Nolan M."/>
            <person name="Lipzen A."/>
            <person name="Salamov A."/>
            <person name="Henrissat B."/>
            <person name="Wiebenga A."/>
            <person name="De vries R.P."/>
            <person name="Grigoriev I.V."/>
            <person name="Mortensen U.H."/>
            <person name="Andersen M.R."/>
            <person name="Baker S.E."/>
        </authorList>
    </citation>
    <scope>NUCLEOTIDE SEQUENCE [LARGE SCALE GENOMIC DNA]</scope>
    <source>
        <strain evidence="1 2">CBS 121593</strain>
    </source>
</reference>
<name>A0A395HEX1_9EURO</name>
<evidence type="ECO:0000313" key="2">
    <source>
        <dbReference type="Proteomes" id="UP000249402"/>
    </source>
</evidence>
<keyword evidence="2" id="KW-1185">Reference proteome</keyword>
<organism evidence="1 2">
    <name type="scientific">Aspergillus ibericus CBS 121593</name>
    <dbReference type="NCBI Taxonomy" id="1448316"/>
    <lineage>
        <taxon>Eukaryota</taxon>
        <taxon>Fungi</taxon>
        <taxon>Dikarya</taxon>
        <taxon>Ascomycota</taxon>
        <taxon>Pezizomycotina</taxon>
        <taxon>Eurotiomycetes</taxon>
        <taxon>Eurotiomycetidae</taxon>
        <taxon>Eurotiales</taxon>
        <taxon>Aspergillaceae</taxon>
        <taxon>Aspergillus</taxon>
        <taxon>Aspergillus subgen. Circumdati</taxon>
    </lineage>
</organism>
<dbReference type="VEuPathDB" id="FungiDB:BO80DRAFT_489891"/>
<dbReference type="EMBL" id="KZ824419">
    <property type="protein sequence ID" value="RAL06397.1"/>
    <property type="molecule type" value="Genomic_DNA"/>
</dbReference>
<dbReference type="GeneID" id="37228477"/>
<proteinExistence type="predicted"/>
<evidence type="ECO:0000313" key="1">
    <source>
        <dbReference type="EMBL" id="RAL06397.1"/>
    </source>
</evidence>
<dbReference type="OrthoDB" id="4397787at2759"/>
<accession>A0A395HEX1</accession>
<dbReference type="STRING" id="1448316.A0A395HEX1"/>
<dbReference type="AlphaFoldDB" id="A0A395HEX1"/>
<dbReference type="RefSeq" id="XP_025580724.1">
    <property type="nucleotide sequence ID" value="XM_025723612.1"/>
</dbReference>
<gene>
    <name evidence="1" type="ORF">BO80DRAFT_489891</name>
</gene>
<protein>
    <submittedName>
        <fullName evidence="1">Putative mating locus protein</fullName>
    </submittedName>
</protein>
<sequence>MDLIVDSLLRFLDGTAGNEKHAAELRDKASYILASFRVHKNVGRLMAQVTALTKGEKLIYPSHRAYGPIESKKTPVYRHGKFLQAIMADYRVKPSIADIKGHPIQLISILEPDIEKLLQGEDLFGLHYALIRTEKKANEDLAILAKKYGYHYIFRIGLTEYYTTKTVVENINFLRPDYRGDAYRIYAQTCFYDAIEKRSNLNVTEKELIIRSVNCQPHDAHRFWDWLERHRVAYNAMRACIALLSELEEPAFRF</sequence>
<dbReference type="Proteomes" id="UP000249402">
    <property type="component" value="Unassembled WGS sequence"/>
</dbReference>